<evidence type="ECO:0000313" key="3">
    <source>
        <dbReference type="Proteomes" id="UP000193067"/>
    </source>
</evidence>
<evidence type="ECO:0000313" key="2">
    <source>
        <dbReference type="EMBL" id="OSD06266.1"/>
    </source>
</evidence>
<keyword evidence="3" id="KW-1185">Reference proteome</keyword>
<dbReference type="Proteomes" id="UP000193067">
    <property type="component" value="Unassembled WGS sequence"/>
</dbReference>
<sequence length="168" mass="18734">MLESSSRNHSENKPLWRRQRAGLEALLDVPARQWSLSKKAFIRAVMRSLKRAAAGSVRHDWGFVLGDVLRLKKGRKAAWPLDENPDPAQASSKSSGERPSLEWSGDAGAKARDEESTDRTTPEGVATALLRSEGHRLKDEREHEGWRTEQASPCEHVVSCQTIEAVRA</sequence>
<protein>
    <submittedName>
        <fullName evidence="2">Uncharacterized protein</fullName>
    </submittedName>
</protein>
<feature type="region of interest" description="Disordered" evidence="1">
    <location>
        <begin position="76"/>
        <end position="152"/>
    </location>
</feature>
<organism evidence="2 3">
    <name type="scientific">Trametes coccinea (strain BRFM310)</name>
    <name type="common">Pycnoporus coccineus</name>
    <dbReference type="NCBI Taxonomy" id="1353009"/>
    <lineage>
        <taxon>Eukaryota</taxon>
        <taxon>Fungi</taxon>
        <taxon>Dikarya</taxon>
        <taxon>Basidiomycota</taxon>
        <taxon>Agaricomycotina</taxon>
        <taxon>Agaricomycetes</taxon>
        <taxon>Polyporales</taxon>
        <taxon>Polyporaceae</taxon>
        <taxon>Trametes</taxon>
    </lineage>
</organism>
<feature type="compositionally biased region" description="Basic and acidic residues" evidence="1">
    <location>
        <begin position="109"/>
        <end position="121"/>
    </location>
</feature>
<proteinExistence type="predicted"/>
<dbReference type="EMBL" id="KZ084090">
    <property type="protein sequence ID" value="OSD06266.1"/>
    <property type="molecule type" value="Genomic_DNA"/>
</dbReference>
<feature type="compositionally biased region" description="Basic and acidic residues" evidence="1">
    <location>
        <begin position="132"/>
        <end position="147"/>
    </location>
</feature>
<reference evidence="2 3" key="1">
    <citation type="journal article" date="2015" name="Biotechnol. Biofuels">
        <title>Enhanced degradation of softwood versus hardwood by the white-rot fungus Pycnoporus coccineus.</title>
        <authorList>
            <person name="Couturier M."/>
            <person name="Navarro D."/>
            <person name="Chevret D."/>
            <person name="Henrissat B."/>
            <person name="Piumi F."/>
            <person name="Ruiz-Duenas F.J."/>
            <person name="Martinez A.T."/>
            <person name="Grigoriev I.V."/>
            <person name="Riley R."/>
            <person name="Lipzen A."/>
            <person name="Berrin J.G."/>
            <person name="Master E.R."/>
            <person name="Rosso M.N."/>
        </authorList>
    </citation>
    <scope>NUCLEOTIDE SEQUENCE [LARGE SCALE GENOMIC DNA]</scope>
    <source>
        <strain evidence="2 3">BRFM310</strain>
    </source>
</reference>
<gene>
    <name evidence="2" type="ORF">PYCCODRAFT_1422586</name>
</gene>
<accession>A0A1Y2IYS0</accession>
<evidence type="ECO:0000256" key="1">
    <source>
        <dbReference type="SAM" id="MobiDB-lite"/>
    </source>
</evidence>
<dbReference type="AlphaFoldDB" id="A0A1Y2IYS0"/>
<name>A0A1Y2IYS0_TRAC3</name>